<dbReference type="Gene3D" id="1.10.510.10">
    <property type="entry name" value="Transferase(Phosphotransferase) domain 1"/>
    <property type="match status" value="1"/>
</dbReference>
<reference evidence="23" key="1">
    <citation type="submission" date="2019-09" db="EMBL/GenBank/DDBJ databases">
        <title>Draft genome information of white flower Hibiscus syriacus.</title>
        <authorList>
            <person name="Kim Y.-M."/>
        </authorList>
    </citation>
    <scope>NUCLEOTIDE SEQUENCE [LARGE SCALE GENOMIC DNA]</scope>
    <source>
        <strain evidence="23">YM2019G1</strain>
    </source>
</reference>
<keyword evidence="4" id="KW-0723">Serine/threonine-protein kinase</keyword>
<organism evidence="23 24">
    <name type="scientific">Hibiscus syriacus</name>
    <name type="common">Rose of Sharon</name>
    <dbReference type="NCBI Taxonomy" id="106335"/>
    <lineage>
        <taxon>Eukaryota</taxon>
        <taxon>Viridiplantae</taxon>
        <taxon>Streptophyta</taxon>
        <taxon>Embryophyta</taxon>
        <taxon>Tracheophyta</taxon>
        <taxon>Spermatophyta</taxon>
        <taxon>Magnoliopsida</taxon>
        <taxon>eudicotyledons</taxon>
        <taxon>Gunneridae</taxon>
        <taxon>Pentapetalae</taxon>
        <taxon>rosids</taxon>
        <taxon>malvids</taxon>
        <taxon>Malvales</taxon>
        <taxon>Malvaceae</taxon>
        <taxon>Malvoideae</taxon>
        <taxon>Hibiscus</taxon>
    </lineage>
</organism>
<evidence type="ECO:0000256" key="11">
    <source>
        <dbReference type="ARBA" id="ARBA00022741"/>
    </source>
</evidence>
<dbReference type="InterPro" id="IPR017441">
    <property type="entry name" value="Protein_kinase_ATP_BS"/>
</dbReference>
<dbReference type="InterPro" id="IPR051716">
    <property type="entry name" value="Plant_RL_S/T_kinase"/>
</dbReference>
<keyword evidence="5" id="KW-0597">Phosphoprotein</keyword>
<evidence type="ECO:0000256" key="13">
    <source>
        <dbReference type="ARBA" id="ARBA00022840"/>
    </source>
</evidence>
<feature type="domain" description="Protein kinase" evidence="22">
    <location>
        <begin position="599"/>
        <end position="764"/>
    </location>
</feature>
<evidence type="ECO:0000256" key="3">
    <source>
        <dbReference type="ARBA" id="ARBA00012513"/>
    </source>
</evidence>
<evidence type="ECO:0000256" key="14">
    <source>
        <dbReference type="ARBA" id="ARBA00022989"/>
    </source>
</evidence>
<keyword evidence="13 20" id="KW-0067">ATP-binding</keyword>
<dbReference type="InterPro" id="IPR011009">
    <property type="entry name" value="Kinase-like_dom_sf"/>
</dbReference>
<dbReference type="InterPro" id="IPR000719">
    <property type="entry name" value="Prot_kinase_dom"/>
</dbReference>
<dbReference type="FunFam" id="3.30.200.20:FF:000309">
    <property type="entry name" value="Leucine-rich repeat receptor protein kinase MSP1"/>
    <property type="match status" value="1"/>
</dbReference>
<dbReference type="EMBL" id="VEPZ02001641">
    <property type="protein sequence ID" value="KAE8664860.1"/>
    <property type="molecule type" value="Genomic_DNA"/>
</dbReference>
<name>A0A6A2X740_HIBSY</name>
<dbReference type="GO" id="GO:0004674">
    <property type="term" value="F:protein serine/threonine kinase activity"/>
    <property type="evidence" value="ECO:0007669"/>
    <property type="project" value="UniProtKB-KW"/>
</dbReference>
<evidence type="ECO:0000256" key="10">
    <source>
        <dbReference type="ARBA" id="ARBA00022737"/>
    </source>
</evidence>
<dbReference type="PROSITE" id="PS00109">
    <property type="entry name" value="PROTEIN_KINASE_TYR"/>
    <property type="match status" value="1"/>
</dbReference>
<evidence type="ECO:0000256" key="15">
    <source>
        <dbReference type="ARBA" id="ARBA00023136"/>
    </source>
</evidence>
<evidence type="ECO:0000256" key="19">
    <source>
        <dbReference type="ARBA" id="ARBA00048679"/>
    </source>
</evidence>
<comment type="subcellular location">
    <subcellularLocation>
        <location evidence="1">Cell membrane</location>
    </subcellularLocation>
    <subcellularLocation>
        <location evidence="2">Membrane</location>
        <topology evidence="2">Single-pass type I membrane protein</topology>
    </subcellularLocation>
</comment>
<dbReference type="FunFam" id="3.80.10.10:FF:000383">
    <property type="entry name" value="Leucine-rich repeat receptor protein kinase EMS1"/>
    <property type="match status" value="2"/>
</dbReference>
<dbReference type="Proteomes" id="UP000436088">
    <property type="component" value="Unassembled WGS sequence"/>
</dbReference>
<keyword evidence="17" id="KW-0325">Glycoprotein</keyword>
<dbReference type="GO" id="GO:0005886">
    <property type="term" value="C:plasma membrane"/>
    <property type="evidence" value="ECO:0007669"/>
    <property type="project" value="UniProtKB-SubCell"/>
</dbReference>
<evidence type="ECO:0000256" key="18">
    <source>
        <dbReference type="ARBA" id="ARBA00047899"/>
    </source>
</evidence>
<gene>
    <name evidence="23" type="ORF">F3Y22_tig00112738pilonHSYRG00687</name>
</gene>
<dbReference type="PANTHER" id="PTHR48053:SF149">
    <property type="entry name" value="LEUCINE-RICH REPEAT RECEPTOR-LIKE PROTEIN KINASE FAMILY PROTEIN"/>
    <property type="match status" value="1"/>
</dbReference>
<dbReference type="PROSITE" id="PS00107">
    <property type="entry name" value="PROTEIN_KINASE_ATP"/>
    <property type="match status" value="1"/>
</dbReference>
<dbReference type="Pfam" id="PF00560">
    <property type="entry name" value="LRR_1"/>
    <property type="match status" value="6"/>
</dbReference>
<keyword evidence="7" id="KW-0808">Transferase</keyword>
<dbReference type="PROSITE" id="PS50011">
    <property type="entry name" value="PROTEIN_KINASE_DOM"/>
    <property type="match status" value="1"/>
</dbReference>
<keyword evidence="6" id="KW-0433">Leucine-rich repeat</keyword>
<accession>A0A6A2X740</accession>
<evidence type="ECO:0000256" key="8">
    <source>
        <dbReference type="ARBA" id="ARBA00022692"/>
    </source>
</evidence>
<comment type="caution">
    <text evidence="23">The sequence shown here is derived from an EMBL/GenBank/DDBJ whole genome shotgun (WGS) entry which is preliminary data.</text>
</comment>
<dbReference type="SUPFAM" id="SSF52058">
    <property type="entry name" value="L domain-like"/>
    <property type="match status" value="2"/>
</dbReference>
<dbReference type="SUPFAM" id="SSF56112">
    <property type="entry name" value="Protein kinase-like (PK-like)"/>
    <property type="match status" value="1"/>
</dbReference>
<evidence type="ECO:0000256" key="5">
    <source>
        <dbReference type="ARBA" id="ARBA00022553"/>
    </source>
</evidence>
<dbReference type="PRINTS" id="PR00019">
    <property type="entry name" value="LEURICHRPT"/>
</dbReference>
<dbReference type="FunFam" id="3.80.10.10:FF:000095">
    <property type="entry name" value="LRR receptor-like serine/threonine-protein kinase GSO1"/>
    <property type="match status" value="1"/>
</dbReference>
<evidence type="ECO:0000256" key="21">
    <source>
        <dbReference type="SAM" id="Phobius"/>
    </source>
</evidence>
<proteinExistence type="predicted"/>
<keyword evidence="24" id="KW-1185">Reference proteome</keyword>
<evidence type="ECO:0000256" key="17">
    <source>
        <dbReference type="ARBA" id="ARBA00023180"/>
    </source>
</evidence>
<evidence type="ECO:0000256" key="9">
    <source>
        <dbReference type="ARBA" id="ARBA00022729"/>
    </source>
</evidence>
<keyword evidence="12" id="KW-0418">Kinase</keyword>
<dbReference type="PANTHER" id="PTHR48053">
    <property type="entry name" value="LEUCINE RICH REPEAT FAMILY PROTEIN, EXPRESSED"/>
    <property type="match status" value="1"/>
</dbReference>
<dbReference type="InterPro" id="IPR001611">
    <property type="entry name" value="Leu-rich_rpt"/>
</dbReference>
<dbReference type="InterPro" id="IPR003591">
    <property type="entry name" value="Leu-rich_rpt_typical-subtyp"/>
</dbReference>
<evidence type="ECO:0000256" key="2">
    <source>
        <dbReference type="ARBA" id="ARBA00004479"/>
    </source>
</evidence>
<keyword evidence="10" id="KW-0677">Repeat</keyword>
<dbReference type="InterPro" id="IPR032675">
    <property type="entry name" value="LRR_dom_sf"/>
</dbReference>
<evidence type="ECO:0000313" key="23">
    <source>
        <dbReference type="EMBL" id="KAE8664860.1"/>
    </source>
</evidence>
<dbReference type="SMART" id="SM00369">
    <property type="entry name" value="LRR_TYP"/>
    <property type="match status" value="4"/>
</dbReference>
<keyword evidence="15 21" id="KW-0472">Membrane</keyword>
<feature type="binding site" evidence="20">
    <location>
        <position position="627"/>
    </location>
    <ligand>
        <name>ATP</name>
        <dbReference type="ChEBI" id="CHEBI:30616"/>
    </ligand>
</feature>
<keyword evidence="8 21" id="KW-0812">Transmembrane</keyword>
<evidence type="ECO:0000256" key="16">
    <source>
        <dbReference type="ARBA" id="ARBA00023170"/>
    </source>
</evidence>
<evidence type="ECO:0000256" key="7">
    <source>
        <dbReference type="ARBA" id="ARBA00022679"/>
    </source>
</evidence>
<dbReference type="AlphaFoldDB" id="A0A6A2X740"/>
<keyword evidence="14 21" id="KW-1133">Transmembrane helix</keyword>
<dbReference type="EC" id="2.7.11.1" evidence="3"/>
<evidence type="ECO:0000259" key="22">
    <source>
        <dbReference type="PROSITE" id="PS50011"/>
    </source>
</evidence>
<evidence type="ECO:0000256" key="12">
    <source>
        <dbReference type="ARBA" id="ARBA00022777"/>
    </source>
</evidence>
<keyword evidence="11 20" id="KW-0547">Nucleotide-binding</keyword>
<keyword evidence="9" id="KW-0732">Signal</keyword>
<evidence type="ECO:0000256" key="4">
    <source>
        <dbReference type="ARBA" id="ARBA00022527"/>
    </source>
</evidence>
<dbReference type="Pfam" id="PF00069">
    <property type="entry name" value="Pkinase"/>
    <property type="match status" value="1"/>
</dbReference>
<evidence type="ECO:0000313" key="24">
    <source>
        <dbReference type="Proteomes" id="UP000436088"/>
    </source>
</evidence>
<evidence type="ECO:0000256" key="20">
    <source>
        <dbReference type="PROSITE-ProRule" id="PRU10141"/>
    </source>
</evidence>
<keyword evidence="16" id="KW-0675">Receptor</keyword>
<comment type="catalytic activity">
    <reaction evidence="18">
        <text>L-threonyl-[protein] + ATP = O-phospho-L-threonyl-[protein] + ADP + H(+)</text>
        <dbReference type="Rhea" id="RHEA:46608"/>
        <dbReference type="Rhea" id="RHEA-COMP:11060"/>
        <dbReference type="Rhea" id="RHEA-COMP:11605"/>
        <dbReference type="ChEBI" id="CHEBI:15378"/>
        <dbReference type="ChEBI" id="CHEBI:30013"/>
        <dbReference type="ChEBI" id="CHEBI:30616"/>
        <dbReference type="ChEBI" id="CHEBI:61977"/>
        <dbReference type="ChEBI" id="CHEBI:456216"/>
        <dbReference type="EC" id="2.7.11.1"/>
    </reaction>
</comment>
<evidence type="ECO:0000256" key="1">
    <source>
        <dbReference type="ARBA" id="ARBA00004236"/>
    </source>
</evidence>
<protein>
    <recommendedName>
        <fullName evidence="3">non-specific serine/threonine protein kinase</fullName>
        <ecNumber evidence="3">2.7.11.1</ecNumber>
    </recommendedName>
</protein>
<evidence type="ECO:0000256" key="6">
    <source>
        <dbReference type="ARBA" id="ARBA00022614"/>
    </source>
</evidence>
<dbReference type="Gene3D" id="3.80.10.10">
    <property type="entry name" value="Ribonuclease Inhibitor"/>
    <property type="match status" value="3"/>
</dbReference>
<feature type="transmembrane region" description="Helical" evidence="21">
    <location>
        <begin position="536"/>
        <end position="555"/>
    </location>
</feature>
<dbReference type="Gene3D" id="3.30.200.20">
    <property type="entry name" value="Phosphorylase Kinase, domain 1"/>
    <property type="match status" value="1"/>
</dbReference>
<sequence length="764" mass="83668">MDRYWSPSVVCPSLFNEQQFFRGQHTVGARTTAGVSISQPVKQQSQWCNPLITMPLLRYLTPANNSLHLGFPGFIPDCWNLTFLDLSVNNLTGTIPEPVFTNLSQLQYLNLSNNLFQGPLSPNISKLSKLINLHLATNKLNCSIPESIGFLSDLETLELFENSFEGKIPSSLGQLKKLKILDLHTNGFNSTIPFELGSCSNLTFLALAENRLTGELLLSLSNLTKISEMGLSDNSLSGEIQPSLISNWTNLFSLQLQSNSFTGKNPPEIGLSCICMKNDSEGTIPEEIDFSLLSNNFSGRIPQDFGRYIPQLAYVKFANNSLSGELPPELCSAFALLEFTVNGNNLSGSLPACLRNCSGLVRVRLDGNRFTAELGKLTQLQNHLSGSIPRNIGSLTELQYLDLSENSLSRTTPEGLGNCELGSLVVLQYSLGLSSNSFSGQIPPELGRLISVENLNLSHNNLSGEIPTTLLQIISLGSFDFSYNELMGSIPVAGPFQNASQEAFIGNPGLCGNIKGLPPCNSVSTRKNSIMHTLKVLHVVLPVFGILASVLVAIFTCHHRRNRPDEGAEGRQFENSKPIWIKKKSFFRFGDLVKATEDFNEKYCIGKGGSGSVYKALLPTGHVVAVKRLHISDSADVQVINHQSFVNEILMLTEIRHRNIIKLHGFCSHRGLGEACARLAHAIAYLHHDRTPPIIHRDISSSNVFLEAGFEPKLSDIGTAKLLDPNSSKWTAVVGSIGYMAPELALTMRLMDKCDVYSFGVVAL</sequence>
<dbReference type="InterPro" id="IPR008266">
    <property type="entry name" value="Tyr_kinase_AS"/>
</dbReference>
<comment type="catalytic activity">
    <reaction evidence="19">
        <text>L-seryl-[protein] + ATP = O-phospho-L-seryl-[protein] + ADP + H(+)</text>
        <dbReference type="Rhea" id="RHEA:17989"/>
        <dbReference type="Rhea" id="RHEA-COMP:9863"/>
        <dbReference type="Rhea" id="RHEA-COMP:11604"/>
        <dbReference type="ChEBI" id="CHEBI:15378"/>
        <dbReference type="ChEBI" id="CHEBI:29999"/>
        <dbReference type="ChEBI" id="CHEBI:30616"/>
        <dbReference type="ChEBI" id="CHEBI:83421"/>
        <dbReference type="ChEBI" id="CHEBI:456216"/>
        <dbReference type="EC" id="2.7.11.1"/>
    </reaction>
</comment>
<dbReference type="GO" id="GO:0005524">
    <property type="term" value="F:ATP binding"/>
    <property type="evidence" value="ECO:0007669"/>
    <property type="project" value="UniProtKB-UniRule"/>
</dbReference>